<sequence>MWEREPVNNHRNNQSAEAGDADATVFLFSLCYRHERRGISVRPHLDIKKYTIKISQCNNRASRSPFATMARLPMPDANLSILWASTLADEAFSDSGRGVPWTSLLASISPTWTKTSGLFRLSGSPVW</sequence>
<dbReference type="Proteomes" id="UP000299102">
    <property type="component" value="Unassembled WGS sequence"/>
</dbReference>
<reference evidence="1 2" key="1">
    <citation type="journal article" date="2019" name="Commun. Biol.">
        <title>The bagworm genome reveals a unique fibroin gene that provides high tensile strength.</title>
        <authorList>
            <person name="Kono N."/>
            <person name="Nakamura H."/>
            <person name="Ohtoshi R."/>
            <person name="Tomita M."/>
            <person name="Numata K."/>
            <person name="Arakawa K."/>
        </authorList>
    </citation>
    <scope>NUCLEOTIDE SEQUENCE [LARGE SCALE GENOMIC DNA]</scope>
</reference>
<protein>
    <submittedName>
        <fullName evidence="1">Uncharacterized protein</fullName>
    </submittedName>
</protein>
<accession>A0A4C1VSN0</accession>
<evidence type="ECO:0000313" key="1">
    <source>
        <dbReference type="EMBL" id="GBP40824.1"/>
    </source>
</evidence>
<keyword evidence="2" id="KW-1185">Reference proteome</keyword>
<dbReference type="AlphaFoldDB" id="A0A4C1VSN0"/>
<evidence type="ECO:0000313" key="2">
    <source>
        <dbReference type="Proteomes" id="UP000299102"/>
    </source>
</evidence>
<proteinExistence type="predicted"/>
<organism evidence="1 2">
    <name type="scientific">Eumeta variegata</name>
    <name type="common">Bagworm moth</name>
    <name type="synonym">Eumeta japonica</name>
    <dbReference type="NCBI Taxonomy" id="151549"/>
    <lineage>
        <taxon>Eukaryota</taxon>
        <taxon>Metazoa</taxon>
        <taxon>Ecdysozoa</taxon>
        <taxon>Arthropoda</taxon>
        <taxon>Hexapoda</taxon>
        <taxon>Insecta</taxon>
        <taxon>Pterygota</taxon>
        <taxon>Neoptera</taxon>
        <taxon>Endopterygota</taxon>
        <taxon>Lepidoptera</taxon>
        <taxon>Glossata</taxon>
        <taxon>Ditrysia</taxon>
        <taxon>Tineoidea</taxon>
        <taxon>Psychidae</taxon>
        <taxon>Oiketicinae</taxon>
        <taxon>Eumeta</taxon>
    </lineage>
</organism>
<comment type="caution">
    <text evidence="1">The sequence shown here is derived from an EMBL/GenBank/DDBJ whole genome shotgun (WGS) entry which is preliminary data.</text>
</comment>
<name>A0A4C1VSN0_EUMVA</name>
<dbReference type="EMBL" id="BGZK01000388">
    <property type="protein sequence ID" value="GBP40824.1"/>
    <property type="molecule type" value="Genomic_DNA"/>
</dbReference>
<gene>
    <name evidence="1" type="ORF">EVAR_87087_1</name>
</gene>